<dbReference type="EMBL" id="UXEP01000006">
    <property type="protein sequence ID" value="VDC42140.1"/>
    <property type="molecule type" value="Genomic_DNA"/>
</dbReference>
<dbReference type="Pfam" id="PF04961">
    <property type="entry name" value="FTCD_C"/>
    <property type="match status" value="1"/>
</dbReference>
<dbReference type="EC" id="3.5.4.9" evidence="2"/>
<gene>
    <name evidence="2" type="primary">fchA</name>
    <name evidence="2" type="ORF">FMV2238Y02_05760</name>
</gene>
<protein>
    <submittedName>
        <fullName evidence="2">Methenyltetrahydrofolate cyclohydrolase</fullName>
        <ecNumber evidence="2">3.5.4.9</ecNumber>
    </submittedName>
</protein>
<accession>A0A3P5XXL9</accession>
<keyword evidence="3" id="KW-1185">Reference proteome</keyword>
<evidence type="ECO:0000259" key="1">
    <source>
        <dbReference type="Pfam" id="PF04961"/>
    </source>
</evidence>
<reference evidence="2 3" key="1">
    <citation type="submission" date="2018-10" db="EMBL/GenBank/DDBJ databases">
        <authorList>
            <consortium name="Molecular Microbiology and Infection Unit (UMMI)"/>
            <person name="Machado M."/>
        </authorList>
    </citation>
    <scope>NUCLEOTIDE SEQUENCE [LARGE SCALE GENOMIC DNA]</scope>
    <source>
        <strain evidence="2">FMV2238.02</strain>
    </source>
</reference>
<keyword evidence="2" id="KW-0378">Hydrolase</keyword>
<evidence type="ECO:0000313" key="2">
    <source>
        <dbReference type="EMBL" id="VDC42140.1"/>
    </source>
</evidence>
<proteinExistence type="predicted"/>
<dbReference type="GO" id="GO:0004477">
    <property type="term" value="F:methenyltetrahydrofolate cyclohydrolase activity"/>
    <property type="evidence" value="ECO:0007669"/>
    <property type="project" value="UniProtKB-EC"/>
</dbReference>
<dbReference type="AlphaFoldDB" id="A0A3P5XXL9"/>
<dbReference type="Proteomes" id="UP000280759">
    <property type="component" value="Unassembled WGS sequence"/>
</dbReference>
<name>A0A3P5XXL9_STRCB</name>
<dbReference type="Gene3D" id="1.20.120.680">
    <property type="entry name" value="Formiminotetrahydrofolate cyclodeaminase monomer, up-and-down helical bundle"/>
    <property type="match status" value="1"/>
</dbReference>
<dbReference type="SUPFAM" id="SSF101262">
    <property type="entry name" value="Methenyltetrahydrofolate cyclohydrolase-like"/>
    <property type="match status" value="1"/>
</dbReference>
<dbReference type="RefSeq" id="WP_125073933.1">
    <property type="nucleotide sequence ID" value="NZ_CP053792.1"/>
</dbReference>
<dbReference type="InterPro" id="IPR007044">
    <property type="entry name" value="Cyclodeamin/CycHdrlase"/>
</dbReference>
<dbReference type="InterPro" id="IPR036178">
    <property type="entry name" value="Formintransfe-cycloase-like_sf"/>
</dbReference>
<feature type="domain" description="Cyclodeaminase/cyclohydrolase" evidence="1">
    <location>
        <begin position="7"/>
        <end position="185"/>
    </location>
</feature>
<organism evidence="2 3">
    <name type="scientific">Streptococcus canis</name>
    <dbReference type="NCBI Taxonomy" id="1329"/>
    <lineage>
        <taxon>Bacteria</taxon>
        <taxon>Bacillati</taxon>
        <taxon>Bacillota</taxon>
        <taxon>Bacilli</taxon>
        <taxon>Lactobacillales</taxon>
        <taxon>Streptococcaceae</taxon>
        <taxon>Streptococcus</taxon>
    </lineage>
</organism>
<evidence type="ECO:0000313" key="3">
    <source>
        <dbReference type="Proteomes" id="UP000280759"/>
    </source>
</evidence>
<sequence>MSLVDLSLTDFAKVLGSDAPAPGGGSAAALSGANGISLTKMVCELTLGKKKYADYQDIIEDVHANSTALQASLLAAIDKDTEAFNLVSAVFDMPKETDEDKAARRTAMQKALKTAAQSPFEMMTLMVEALETTATAVGKSNTNAASDLGVAALNLKAGLQGAWLNVLINLSGIKDEDFITDYRQKGQALLDKGCLLADDIYKQILEIVLK</sequence>